<feature type="domain" description="Rhamnogalacturonase A/B/Epimerase-like pectate lyase" evidence="2">
    <location>
        <begin position="417"/>
        <end position="488"/>
    </location>
</feature>
<protein>
    <submittedName>
        <fullName evidence="3">Exo-beta-1,3-glucanase</fullName>
    </submittedName>
</protein>
<dbReference type="SUPFAM" id="SSF51126">
    <property type="entry name" value="Pectin lyase-like"/>
    <property type="match status" value="2"/>
</dbReference>
<dbReference type="InterPro" id="IPR011050">
    <property type="entry name" value="Pectin_lyase_fold/virulence"/>
</dbReference>
<name>A0A6A7A5J4_9PLEO</name>
<evidence type="ECO:0000313" key="3">
    <source>
        <dbReference type="EMBL" id="KAF2828571.1"/>
    </source>
</evidence>
<accession>A0A6A7A5J4</accession>
<dbReference type="EMBL" id="MU006222">
    <property type="protein sequence ID" value="KAF2828571.1"/>
    <property type="molecule type" value="Genomic_DNA"/>
</dbReference>
<feature type="domain" description="Rhamnogalacturonase A/B/Epimerase-like pectate lyase" evidence="2">
    <location>
        <begin position="83"/>
        <end position="303"/>
    </location>
</feature>
<evidence type="ECO:0000259" key="2">
    <source>
        <dbReference type="Pfam" id="PF12708"/>
    </source>
</evidence>
<dbReference type="InterPro" id="IPR039279">
    <property type="entry name" value="QRT3-like"/>
</dbReference>
<dbReference type="PANTHER" id="PTHR33928:SF2">
    <property type="entry name" value="PECTATE LYASE SUPERFAMILY PROTEIN DOMAIN-CONTAINING PROTEIN-RELATED"/>
    <property type="match status" value="1"/>
</dbReference>
<organism evidence="3 4">
    <name type="scientific">Ophiobolus disseminans</name>
    <dbReference type="NCBI Taxonomy" id="1469910"/>
    <lineage>
        <taxon>Eukaryota</taxon>
        <taxon>Fungi</taxon>
        <taxon>Dikarya</taxon>
        <taxon>Ascomycota</taxon>
        <taxon>Pezizomycotina</taxon>
        <taxon>Dothideomycetes</taxon>
        <taxon>Pleosporomycetidae</taxon>
        <taxon>Pleosporales</taxon>
        <taxon>Pleosporineae</taxon>
        <taxon>Phaeosphaeriaceae</taxon>
        <taxon>Ophiobolus</taxon>
    </lineage>
</organism>
<feature type="signal peptide" evidence="1">
    <location>
        <begin position="1"/>
        <end position="19"/>
    </location>
</feature>
<dbReference type="FunFam" id="2.160.20.10:FF:000049">
    <property type="entry name" value="Putative exo-beta-1,3-glucanase"/>
    <property type="match status" value="1"/>
</dbReference>
<dbReference type="PANTHER" id="PTHR33928">
    <property type="entry name" value="POLYGALACTURONASE QRT3"/>
    <property type="match status" value="1"/>
</dbReference>
<dbReference type="Proteomes" id="UP000799424">
    <property type="component" value="Unassembled WGS sequence"/>
</dbReference>
<evidence type="ECO:0000256" key="1">
    <source>
        <dbReference type="SAM" id="SignalP"/>
    </source>
</evidence>
<dbReference type="InterPro" id="IPR012334">
    <property type="entry name" value="Pectin_lyas_fold"/>
</dbReference>
<feature type="chain" id="PRO_5025588519" evidence="1">
    <location>
        <begin position="20"/>
        <end position="775"/>
    </location>
</feature>
<evidence type="ECO:0000313" key="4">
    <source>
        <dbReference type="Proteomes" id="UP000799424"/>
    </source>
</evidence>
<dbReference type="Gene3D" id="2.160.20.10">
    <property type="entry name" value="Single-stranded right-handed beta-helix, Pectin lyase-like"/>
    <property type="match status" value="2"/>
</dbReference>
<dbReference type="CDD" id="cd23668">
    <property type="entry name" value="GH55_beta13glucanase-like"/>
    <property type="match status" value="1"/>
</dbReference>
<dbReference type="AlphaFoldDB" id="A0A6A7A5J4"/>
<reference evidence="3" key="1">
    <citation type="journal article" date="2020" name="Stud. Mycol.">
        <title>101 Dothideomycetes genomes: a test case for predicting lifestyles and emergence of pathogens.</title>
        <authorList>
            <person name="Haridas S."/>
            <person name="Albert R."/>
            <person name="Binder M."/>
            <person name="Bloem J."/>
            <person name="Labutti K."/>
            <person name="Salamov A."/>
            <person name="Andreopoulos B."/>
            <person name="Baker S."/>
            <person name="Barry K."/>
            <person name="Bills G."/>
            <person name="Bluhm B."/>
            <person name="Cannon C."/>
            <person name="Castanera R."/>
            <person name="Culley D."/>
            <person name="Daum C."/>
            <person name="Ezra D."/>
            <person name="Gonzalez J."/>
            <person name="Henrissat B."/>
            <person name="Kuo A."/>
            <person name="Liang C."/>
            <person name="Lipzen A."/>
            <person name="Lutzoni F."/>
            <person name="Magnuson J."/>
            <person name="Mondo S."/>
            <person name="Nolan M."/>
            <person name="Ohm R."/>
            <person name="Pangilinan J."/>
            <person name="Park H.-J."/>
            <person name="Ramirez L."/>
            <person name="Alfaro M."/>
            <person name="Sun H."/>
            <person name="Tritt A."/>
            <person name="Yoshinaga Y."/>
            <person name="Zwiers L.-H."/>
            <person name="Turgeon B."/>
            <person name="Goodwin S."/>
            <person name="Spatafora J."/>
            <person name="Crous P."/>
            <person name="Grigoriev I."/>
        </authorList>
    </citation>
    <scope>NUCLEOTIDE SEQUENCE</scope>
    <source>
        <strain evidence="3">CBS 113818</strain>
    </source>
</reference>
<dbReference type="OrthoDB" id="1046782at2759"/>
<keyword evidence="4" id="KW-1185">Reference proteome</keyword>
<dbReference type="GO" id="GO:0004650">
    <property type="term" value="F:polygalacturonase activity"/>
    <property type="evidence" value="ECO:0007669"/>
    <property type="project" value="InterPro"/>
</dbReference>
<gene>
    <name evidence="3" type="ORF">CC86DRAFT_404475</name>
</gene>
<sequence>MRFCSISVAFAIAIGSVAGSPASFFNSGYLARDAGIEQRHGKAESYGPLKASKATPPYWLENIAHNGESSHLNASDKTSYTVFRNVVKDFGADNTGKKDATAALQRAISTGSTTADRASGRLGHTTQPAVVYIPSGTYLISATLQLYVSTIVIGDPNNLPVFKAASSFSSNVMLNGQDPNHPSLGMFYAGIRNVVFDTTSVAPGRNFSALDWTVSQATQVNNLAFKMPVGSAHTGITCQNTFYSNLILNDLVFEGGAYGINFPNGIQWAFKNITTRGTKVGIKTVGAHVLVQASDFRDADVAIDGSGVQASLTVLDSVGVNVGTFVLAADAKGVSRNNLIIENVKNPGRTVVVGLMPVLLGDVVGQWIRGPVFADGKTTYQPGKLFNSARPAPLLVNGKYFTMQQPSYQEFGLESFVNVKTVEGLAVKGDGVTDDSKNINKILKQYAGSKIIYFPSGTYIVANTMIIPSGSRIVGDSYGTVISGSGKVFSDAKKPVAMVKVGNAGDVGVAQLSDLFLTTADILPGCKVLEVNMAGTKPGDVGLWNVQYRIGGGMGSKVRTNCGGSQADCLAVWGLLHLTPSSSAYIENMWGWTADHDLDGSLPQNIASGRGALIEAKKGTWLLGTSMEHHVLYHYNFQNAENVYAGLQQTETPYWQGVQPNTLAPWPWADALAPTDPMFKNCAANNTYCRMAWMEIIYNSKDLVLYSASDLAYIFSPGTQTNAIDVKGNQRVRLYGTNTLHFQNIFTGDGQVLVPKQNGSAGGFEMDSVAGYFEG</sequence>
<proteinExistence type="predicted"/>
<dbReference type="Pfam" id="PF12708">
    <property type="entry name" value="Pect-lyase_RHGA_epim"/>
    <property type="match status" value="2"/>
</dbReference>
<dbReference type="InterPro" id="IPR024535">
    <property type="entry name" value="RHGA/B-epi-like_pectate_lyase"/>
</dbReference>
<keyword evidence="1" id="KW-0732">Signal</keyword>